<dbReference type="Pfam" id="PF07734">
    <property type="entry name" value="FBA_1"/>
    <property type="match status" value="1"/>
</dbReference>
<dbReference type="FunCoup" id="A0A200QH71">
    <property type="interactions" value="1408"/>
</dbReference>
<dbReference type="InParanoid" id="A0A200QH71"/>
<dbReference type="InterPro" id="IPR036047">
    <property type="entry name" value="F-box-like_dom_sf"/>
</dbReference>
<dbReference type="OMA" id="ELICIWN"/>
<comment type="caution">
    <text evidence="2">The sequence shown here is derived from an EMBL/GenBank/DDBJ whole genome shotgun (WGS) entry which is preliminary data.</text>
</comment>
<dbReference type="Proteomes" id="UP000195402">
    <property type="component" value="Unassembled WGS sequence"/>
</dbReference>
<dbReference type="NCBIfam" id="TIGR01640">
    <property type="entry name" value="F_box_assoc_1"/>
    <property type="match status" value="1"/>
</dbReference>
<dbReference type="InterPro" id="IPR017451">
    <property type="entry name" value="F-box-assoc_interact_dom"/>
</dbReference>
<feature type="domain" description="F-box" evidence="1">
    <location>
        <begin position="1"/>
        <end position="44"/>
    </location>
</feature>
<dbReference type="Gene3D" id="1.20.1280.50">
    <property type="match status" value="1"/>
</dbReference>
<gene>
    <name evidence="2" type="ORF">BVC80_1751g3</name>
</gene>
<proteinExistence type="predicted"/>
<dbReference type="AlphaFoldDB" id="A0A200QH71"/>
<dbReference type="PANTHER" id="PTHR31672:SF13">
    <property type="entry name" value="F-BOX PROTEIN CPR30-LIKE"/>
    <property type="match status" value="1"/>
</dbReference>
<accession>A0A200QH71</accession>
<dbReference type="SUPFAM" id="SSF81383">
    <property type="entry name" value="F-box domain"/>
    <property type="match status" value="1"/>
</dbReference>
<name>A0A200QH71_MACCD</name>
<dbReference type="InterPro" id="IPR050796">
    <property type="entry name" value="SCF_F-box_component"/>
</dbReference>
<dbReference type="Pfam" id="PF00646">
    <property type="entry name" value="F-box"/>
    <property type="match status" value="1"/>
</dbReference>
<dbReference type="EMBL" id="MVGT01002043">
    <property type="protein sequence ID" value="OVA09860.1"/>
    <property type="molecule type" value="Genomic_DNA"/>
</dbReference>
<evidence type="ECO:0000259" key="1">
    <source>
        <dbReference type="PROSITE" id="PS50181"/>
    </source>
</evidence>
<dbReference type="OrthoDB" id="591557at2759"/>
<dbReference type="STRING" id="56857.A0A200QH71"/>
<protein>
    <submittedName>
        <fullName evidence="2">F-box domain</fullName>
    </submittedName>
</protein>
<dbReference type="SMART" id="SM00256">
    <property type="entry name" value="FBOX"/>
    <property type="match status" value="1"/>
</dbReference>
<dbReference type="PANTHER" id="PTHR31672">
    <property type="entry name" value="BNACNNG10540D PROTEIN"/>
    <property type="match status" value="1"/>
</dbReference>
<evidence type="ECO:0000313" key="3">
    <source>
        <dbReference type="Proteomes" id="UP000195402"/>
    </source>
</evidence>
<keyword evidence="3" id="KW-1185">Reference proteome</keyword>
<dbReference type="InterPro" id="IPR001810">
    <property type="entry name" value="F-box_dom"/>
</dbReference>
<dbReference type="CDD" id="cd22157">
    <property type="entry name" value="F-box_AtFBW1-like"/>
    <property type="match status" value="1"/>
</dbReference>
<dbReference type="PROSITE" id="PS50181">
    <property type="entry name" value="FBOX"/>
    <property type="match status" value="1"/>
</dbReference>
<reference evidence="2 3" key="1">
    <citation type="journal article" date="2017" name="Mol. Plant">
        <title>The Genome of Medicinal Plant Macleaya cordata Provides New Insights into Benzylisoquinoline Alkaloids Metabolism.</title>
        <authorList>
            <person name="Liu X."/>
            <person name="Liu Y."/>
            <person name="Huang P."/>
            <person name="Ma Y."/>
            <person name="Qing Z."/>
            <person name="Tang Q."/>
            <person name="Cao H."/>
            <person name="Cheng P."/>
            <person name="Zheng Y."/>
            <person name="Yuan Z."/>
            <person name="Zhou Y."/>
            <person name="Liu J."/>
            <person name="Tang Z."/>
            <person name="Zhuo Y."/>
            <person name="Zhang Y."/>
            <person name="Yu L."/>
            <person name="Huang J."/>
            <person name="Yang P."/>
            <person name="Peng Q."/>
            <person name="Zhang J."/>
            <person name="Jiang W."/>
            <person name="Zhang Z."/>
            <person name="Lin K."/>
            <person name="Ro D.K."/>
            <person name="Chen X."/>
            <person name="Xiong X."/>
            <person name="Shang Y."/>
            <person name="Huang S."/>
            <person name="Zeng J."/>
        </authorList>
    </citation>
    <scope>NUCLEOTIDE SEQUENCE [LARGE SCALE GENOMIC DNA]</scope>
    <source>
        <strain evidence="3">cv. BLH2017</strain>
        <tissue evidence="2">Root</tissue>
    </source>
</reference>
<organism evidence="2 3">
    <name type="scientific">Macleaya cordata</name>
    <name type="common">Five-seeded plume-poppy</name>
    <name type="synonym">Bocconia cordata</name>
    <dbReference type="NCBI Taxonomy" id="56857"/>
    <lineage>
        <taxon>Eukaryota</taxon>
        <taxon>Viridiplantae</taxon>
        <taxon>Streptophyta</taxon>
        <taxon>Embryophyta</taxon>
        <taxon>Tracheophyta</taxon>
        <taxon>Spermatophyta</taxon>
        <taxon>Magnoliopsida</taxon>
        <taxon>Ranunculales</taxon>
        <taxon>Papaveraceae</taxon>
        <taxon>Papaveroideae</taxon>
        <taxon>Macleaya</taxon>
    </lineage>
</organism>
<sequence>MSSVLPDDIIVNIFSRLPVKSILRFRCVCKPWCKLFKSPNFVKMHLNHGVEKEKFSLILIDNEVLMYSMDYYDSSLTSSTYYEAVEIDYPFKSLGNEVHIRGACNGLLCIEPRRVKGELICIWNPSTKEYKEIPMPEDEKFPSHLDIDHSEISYGFGYDCNIEDYKLVRVMNFYGIDNDGEKVFYGCEVKVFTLGSNSWKHIPSIYPYDIYFDGVLVNGALHWRATPWIGGSKGADAIVSFDIGHERLTEVSPLVSLDDKFYKTVGVVGGCLCIFAQSYNVGIEVWVMKDYGVRESWTKLFTIAQQSILGSRAYKYLSPMQSLKNGEILLKILLRIGEEDDLDLDYDLALYDPKLARFRTLKICGGEWSDATLYVESLVSLNTGKTVKGSESISSHQEIGIVCKNSVCSKQFLPSNQKLV</sequence>
<dbReference type="InterPro" id="IPR006527">
    <property type="entry name" value="F-box-assoc_dom_typ1"/>
</dbReference>
<evidence type="ECO:0000313" key="2">
    <source>
        <dbReference type="EMBL" id="OVA09860.1"/>
    </source>
</evidence>